<accession>A0A218KC47</accession>
<dbReference type="EMBL" id="KT070867">
    <property type="protein sequence ID" value="AKQ08463.1"/>
    <property type="molecule type" value="Genomic_DNA"/>
</dbReference>
<gene>
    <name evidence="1" type="ORF">PBC2_148</name>
</gene>
<organism evidence="1 2">
    <name type="scientific">Bacillus phage PBC2</name>
    <dbReference type="NCBI Taxonomy" id="1675029"/>
    <lineage>
        <taxon>Viruses</taxon>
        <taxon>Duplodnaviria</taxon>
        <taxon>Heunggongvirae</taxon>
        <taxon>Uroviricota</taxon>
        <taxon>Caudoviricetes</taxon>
        <taxon>Andregratiavirinae</taxon>
        <taxon>Haetaevirus</taxon>
        <taxon>Haetaevirus PBC2</taxon>
    </lineage>
</organism>
<name>A0A218KC47_9CAUD</name>
<reference evidence="1 2" key="1">
    <citation type="submission" date="2015-06" db="EMBL/GenBank/DDBJ databases">
        <title>Complete genome sequence of Bacillus cereus phage PBC2.</title>
        <authorList>
            <person name="Kong M."/>
            <person name="Ryu S."/>
        </authorList>
    </citation>
    <scope>NUCLEOTIDE SEQUENCE [LARGE SCALE GENOMIC DNA]</scope>
</reference>
<dbReference type="Proteomes" id="UP000223102">
    <property type="component" value="Segment"/>
</dbReference>
<proteinExistence type="predicted"/>
<evidence type="ECO:0000313" key="1">
    <source>
        <dbReference type="EMBL" id="AKQ08463.1"/>
    </source>
</evidence>
<evidence type="ECO:0000313" key="2">
    <source>
        <dbReference type="Proteomes" id="UP000223102"/>
    </source>
</evidence>
<protein>
    <submittedName>
        <fullName evidence="1">Uncharacterized protein</fullName>
    </submittedName>
</protein>
<keyword evidence="2" id="KW-1185">Reference proteome</keyword>
<sequence>MSYVQLSIDVEAYYSESTYYEEVFLPVDVWEEIEESFNFTMYISELDGKHSEVRGTIEVDYVSDKYLESHVPQGNDGESLFYHVYEFLDEDKYDAHYLWNVQQEVAKLKQYETAKIKFKSADKDALFENLKMYDVEVL</sequence>